<name>A0A919K4R6_9ACTN</name>
<protein>
    <submittedName>
        <fullName evidence="1">Uncharacterized protein</fullName>
    </submittedName>
</protein>
<comment type="caution">
    <text evidence="1">The sequence shown here is derived from an EMBL/GenBank/DDBJ whole genome shotgun (WGS) entry which is preliminary data.</text>
</comment>
<dbReference type="Proteomes" id="UP000636960">
    <property type="component" value="Unassembled WGS sequence"/>
</dbReference>
<dbReference type="EMBL" id="BOMV01000065">
    <property type="protein sequence ID" value="GIE98749.1"/>
    <property type="molecule type" value="Genomic_DNA"/>
</dbReference>
<accession>A0A919K4R6</accession>
<evidence type="ECO:0000313" key="2">
    <source>
        <dbReference type="Proteomes" id="UP000636960"/>
    </source>
</evidence>
<keyword evidence="2" id="KW-1185">Reference proteome</keyword>
<gene>
    <name evidence="1" type="ORF">Ari01nite_62140</name>
</gene>
<evidence type="ECO:0000313" key="1">
    <source>
        <dbReference type="EMBL" id="GIE98749.1"/>
    </source>
</evidence>
<organism evidence="1 2">
    <name type="scientific">Paractinoplanes rishiriensis</name>
    <dbReference type="NCBI Taxonomy" id="1050105"/>
    <lineage>
        <taxon>Bacteria</taxon>
        <taxon>Bacillati</taxon>
        <taxon>Actinomycetota</taxon>
        <taxon>Actinomycetes</taxon>
        <taxon>Micromonosporales</taxon>
        <taxon>Micromonosporaceae</taxon>
        <taxon>Paractinoplanes</taxon>
    </lineage>
</organism>
<reference evidence="1" key="1">
    <citation type="submission" date="2021-01" db="EMBL/GenBank/DDBJ databases">
        <title>Whole genome shotgun sequence of Actinoplanes rishiriensis NBRC 108556.</title>
        <authorList>
            <person name="Komaki H."/>
            <person name="Tamura T."/>
        </authorList>
    </citation>
    <scope>NUCLEOTIDE SEQUENCE</scope>
    <source>
        <strain evidence="1">NBRC 108556</strain>
    </source>
</reference>
<dbReference type="AlphaFoldDB" id="A0A919K4R6"/>
<proteinExistence type="predicted"/>
<sequence>MRAMWHTPAVGDDEGGLKARQLVPATGGSWSGLLFDNAAVGLPPALTWTFRVPFEPVDGEPVTLDVDWLPLPATGWRQLAGHAATSDAFAEPAESSVYYFGHRRYERVEVRVSEQDGSRIRVAATVSGDIDGLGPESITVDAWLEFAGISVQLGDAPSAEAALARLAEFTDVDGLVTDPDPPGIAFHFVAGS</sequence>